<organism evidence="1 2">
    <name type="scientific">Artomyces pyxidatus</name>
    <dbReference type="NCBI Taxonomy" id="48021"/>
    <lineage>
        <taxon>Eukaryota</taxon>
        <taxon>Fungi</taxon>
        <taxon>Dikarya</taxon>
        <taxon>Basidiomycota</taxon>
        <taxon>Agaricomycotina</taxon>
        <taxon>Agaricomycetes</taxon>
        <taxon>Russulales</taxon>
        <taxon>Auriscalpiaceae</taxon>
        <taxon>Artomyces</taxon>
    </lineage>
</organism>
<comment type="caution">
    <text evidence="1">The sequence shown here is derived from an EMBL/GenBank/DDBJ whole genome shotgun (WGS) entry which is preliminary data.</text>
</comment>
<evidence type="ECO:0000313" key="1">
    <source>
        <dbReference type="EMBL" id="KAI0064976.1"/>
    </source>
</evidence>
<gene>
    <name evidence="1" type="ORF">BV25DRAFT_1822755</name>
</gene>
<protein>
    <submittedName>
        <fullName evidence="1">Uncharacterized protein</fullName>
    </submittedName>
</protein>
<name>A0ACB8T9Z1_9AGAM</name>
<accession>A0ACB8T9Z1</accession>
<proteinExistence type="predicted"/>
<keyword evidence="2" id="KW-1185">Reference proteome</keyword>
<dbReference type="Proteomes" id="UP000814140">
    <property type="component" value="Unassembled WGS sequence"/>
</dbReference>
<sequence>MMHLIDGLTMYKMKTPPTMVLAVGCGFRSWAVKAAETWPDCKVTGHSLIPIPEIGRISRSSRIAGRIEVVSRKFSADGLDYPDNTFDIVRISYCSLTLAEQEWHFLVKDAHRILKPGGVLEIVEDDLIFPGVRENTPSPPSSPPPSLPPIPHEPELQFPNNSRTSLLKPKRTSTYSSDVKAAPYLPPPLPEKPPRHGSDSFLDDPSPFDSELSQDPFDHSKLSHAWQEMLSGLNIMSQASSVLPLYLEAVFGDYRAVPVLEISMPEMPTSSRRQSGRSDLMSVLNQKIDPAPYRRLGRARVKGDGDSASVLSGGSNASAHLISAWAPLHLGRMVEVVKSCKESVWEAYDRLYGEGPTITPVVGSDLDGRFEGSARDEFDIAWFNWEIEMMAHMDLRHVVANALNWPEPASEPPDLRLWRDSLWAASTPKSSSMSSPVSPGTPNVCRRVRGFVAWKAHSS</sequence>
<reference evidence="1" key="1">
    <citation type="submission" date="2021-03" db="EMBL/GenBank/DDBJ databases">
        <authorList>
            <consortium name="DOE Joint Genome Institute"/>
            <person name="Ahrendt S."/>
            <person name="Looney B.P."/>
            <person name="Miyauchi S."/>
            <person name="Morin E."/>
            <person name="Drula E."/>
            <person name="Courty P.E."/>
            <person name="Chicoki N."/>
            <person name="Fauchery L."/>
            <person name="Kohler A."/>
            <person name="Kuo A."/>
            <person name="Labutti K."/>
            <person name="Pangilinan J."/>
            <person name="Lipzen A."/>
            <person name="Riley R."/>
            <person name="Andreopoulos W."/>
            <person name="He G."/>
            <person name="Johnson J."/>
            <person name="Barry K.W."/>
            <person name="Grigoriev I.V."/>
            <person name="Nagy L."/>
            <person name="Hibbett D."/>
            <person name="Henrissat B."/>
            <person name="Matheny P.B."/>
            <person name="Labbe J."/>
            <person name="Martin F."/>
        </authorList>
    </citation>
    <scope>NUCLEOTIDE SEQUENCE</scope>
    <source>
        <strain evidence="1">HHB10654</strain>
    </source>
</reference>
<reference evidence="1" key="2">
    <citation type="journal article" date="2022" name="New Phytol.">
        <title>Evolutionary transition to the ectomycorrhizal habit in the genomes of a hyperdiverse lineage of mushroom-forming fungi.</title>
        <authorList>
            <person name="Looney B."/>
            <person name="Miyauchi S."/>
            <person name="Morin E."/>
            <person name="Drula E."/>
            <person name="Courty P.E."/>
            <person name="Kohler A."/>
            <person name="Kuo A."/>
            <person name="LaButti K."/>
            <person name="Pangilinan J."/>
            <person name="Lipzen A."/>
            <person name="Riley R."/>
            <person name="Andreopoulos W."/>
            <person name="He G."/>
            <person name="Johnson J."/>
            <person name="Nolan M."/>
            <person name="Tritt A."/>
            <person name="Barry K.W."/>
            <person name="Grigoriev I.V."/>
            <person name="Nagy L.G."/>
            <person name="Hibbett D."/>
            <person name="Henrissat B."/>
            <person name="Matheny P.B."/>
            <person name="Labbe J."/>
            <person name="Martin F.M."/>
        </authorList>
    </citation>
    <scope>NUCLEOTIDE SEQUENCE</scope>
    <source>
        <strain evidence="1">HHB10654</strain>
    </source>
</reference>
<evidence type="ECO:0000313" key="2">
    <source>
        <dbReference type="Proteomes" id="UP000814140"/>
    </source>
</evidence>
<dbReference type="EMBL" id="MU277197">
    <property type="protein sequence ID" value="KAI0064976.1"/>
    <property type="molecule type" value="Genomic_DNA"/>
</dbReference>